<dbReference type="EMBL" id="LFWA01000005">
    <property type="protein sequence ID" value="KTW31355.1"/>
    <property type="molecule type" value="Genomic_DNA"/>
</dbReference>
<organism evidence="2 3">
    <name type="scientific">Pneumocystis jirovecii (strain RU7)</name>
    <name type="common">Human pneumocystis pneumonia agent</name>
    <dbReference type="NCBI Taxonomy" id="1408657"/>
    <lineage>
        <taxon>Eukaryota</taxon>
        <taxon>Fungi</taxon>
        <taxon>Dikarya</taxon>
        <taxon>Ascomycota</taxon>
        <taxon>Taphrinomycotina</taxon>
        <taxon>Pneumocystomycetes</taxon>
        <taxon>Pneumocystaceae</taxon>
        <taxon>Pneumocystis</taxon>
    </lineage>
</organism>
<dbReference type="GeneID" id="28939945"/>
<feature type="region of interest" description="Disordered" evidence="1">
    <location>
        <begin position="143"/>
        <end position="183"/>
    </location>
</feature>
<evidence type="ECO:0000256" key="1">
    <source>
        <dbReference type="SAM" id="MobiDB-lite"/>
    </source>
</evidence>
<proteinExistence type="predicted"/>
<protein>
    <submittedName>
        <fullName evidence="2">Uncharacterized protein</fullName>
    </submittedName>
</protein>
<keyword evidence="3" id="KW-1185">Reference proteome</keyword>
<sequence>MEKIQVLVSTENLKEGVKRRATIHALSSYLRNFFDIEGCMRISTAYCSILMRKLCLEYLEEFNEMGKIYGGILEATSIKVKKECKELNVTIPSKDIPLQELSDEHSDDISFINSEKKIYTGTGTVITHLVVTVTNQQSHLIQINDPDEPDKSLKPEESDGLEKSNESDESLKLVELSESEELS</sequence>
<dbReference type="Proteomes" id="UP000053447">
    <property type="component" value="Unassembled WGS sequence"/>
</dbReference>
<dbReference type="AlphaFoldDB" id="A0A0W4ZSI7"/>
<reference evidence="3" key="1">
    <citation type="journal article" date="2016" name="Nat. Commun.">
        <title>Genome analysis of three Pneumocystis species reveals adaptation mechanisms to life exclusively in mammalian hosts.</title>
        <authorList>
            <person name="Ma L."/>
            <person name="Chen Z."/>
            <person name="Huang D.W."/>
            <person name="Kutty G."/>
            <person name="Ishihara M."/>
            <person name="Wang H."/>
            <person name="Abouelleil A."/>
            <person name="Bishop L."/>
            <person name="Davey E."/>
            <person name="Deng R."/>
            <person name="Deng X."/>
            <person name="Fan L."/>
            <person name="Fantoni G."/>
            <person name="Fitzgerald M."/>
            <person name="Gogineni E."/>
            <person name="Goldberg J.M."/>
            <person name="Handley G."/>
            <person name="Hu X."/>
            <person name="Huber C."/>
            <person name="Jiao X."/>
            <person name="Jones K."/>
            <person name="Levin J.Z."/>
            <person name="Liu Y."/>
            <person name="Macdonald P."/>
            <person name="Melnikov A."/>
            <person name="Raley C."/>
            <person name="Sassi M."/>
            <person name="Sherman B.T."/>
            <person name="Song X."/>
            <person name="Sykes S."/>
            <person name="Tran B."/>
            <person name="Walsh L."/>
            <person name="Xia Y."/>
            <person name="Yang J."/>
            <person name="Young S."/>
            <person name="Zeng Q."/>
            <person name="Zheng X."/>
            <person name="Stephens R."/>
            <person name="Nusbaum C."/>
            <person name="Birren B.W."/>
            <person name="Azadi P."/>
            <person name="Lempicki R.A."/>
            <person name="Cuomo C.A."/>
            <person name="Kovacs J.A."/>
        </authorList>
    </citation>
    <scope>NUCLEOTIDE SEQUENCE [LARGE SCALE GENOMIC DNA]</scope>
    <source>
        <strain evidence="3">RU7</strain>
    </source>
</reference>
<evidence type="ECO:0000313" key="2">
    <source>
        <dbReference type="EMBL" id="KTW31355.1"/>
    </source>
</evidence>
<dbReference type="VEuPathDB" id="FungiDB:T551_01427"/>
<accession>A0A0W4ZSI7</accession>
<feature type="compositionally biased region" description="Basic and acidic residues" evidence="1">
    <location>
        <begin position="149"/>
        <end position="172"/>
    </location>
</feature>
<evidence type="ECO:0000313" key="3">
    <source>
        <dbReference type="Proteomes" id="UP000053447"/>
    </source>
</evidence>
<dbReference type="RefSeq" id="XP_018230345.1">
    <property type="nucleotide sequence ID" value="XM_018373690.1"/>
</dbReference>
<name>A0A0W4ZSI7_PNEJ7</name>
<gene>
    <name evidence="2" type="ORF">T551_01427</name>
</gene>
<comment type="caution">
    <text evidence="2">The sequence shown here is derived from an EMBL/GenBank/DDBJ whole genome shotgun (WGS) entry which is preliminary data.</text>
</comment>